<dbReference type="Proteomes" id="UP000748531">
    <property type="component" value="Unassembled WGS sequence"/>
</dbReference>
<evidence type="ECO:0000256" key="6">
    <source>
        <dbReference type="ARBA" id="ARBA00022741"/>
    </source>
</evidence>
<dbReference type="GO" id="GO:0140359">
    <property type="term" value="F:ABC-type transporter activity"/>
    <property type="evidence" value="ECO:0007669"/>
    <property type="project" value="InterPro"/>
</dbReference>
<keyword evidence="4 10" id="KW-0812">Transmembrane</keyword>
<evidence type="ECO:0000256" key="4">
    <source>
        <dbReference type="ARBA" id="ARBA00022692"/>
    </source>
</evidence>
<feature type="transmembrane region" description="Helical" evidence="10">
    <location>
        <begin position="147"/>
        <end position="172"/>
    </location>
</feature>
<feature type="transmembrane region" description="Helical" evidence="10">
    <location>
        <begin position="117"/>
        <end position="141"/>
    </location>
</feature>
<dbReference type="InterPro" id="IPR027417">
    <property type="entry name" value="P-loop_NTPase"/>
</dbReference>
<feature type="transmembrane region" description="Helical" evidence="10">
    <location>
        <begin position="193"/>
        <end position="211"/>
    </location>
</feature>
<dbReference type="Gene3D" id="3.40.50.300">
    <property type="entry name" value="P-loop containing nucleotide triphosphate hydrolases"/>
    <property type="match status" value="1"/>
</dbReference>
<sequence length="663" mass="75637">MINFTIILGQKDDDLTKQILLHHFAIWNCMHFRNLKMSDALSFVETTVPWIGDVTSWESQWPEWHPQLKMGTACIYLIACGVANCILSPLIAADIVREKELRILTQLHLYGMKRWAYWGAHFFTHIFQYIMLACFTTIVMFPFKIVIFVNITIFFIPLTALEAAYGFILFFFPFADPFLSLLLTDFRIRLEKVYLFATTDAIYMPSLWRLLRYNHVKISQLIHSFRILVMGTIFIGANIYIHQITPRQKERKYYKVLRRLQPLSELDVRQMPYVVQATTEKVTDFIRSKPDAKTLHSADSVVAFAYKLTKCYFLGSLSFLGRLLNSLRCHTRVLDENTKVAVADISFLVKRSEIFGILGPSGSGKSTLLDCLATVLQQDSGQAGVVNTRTNELLPNPTAVEQGAIGFCPQYNPIWPQLTVREHLVIYSVMRDLNQPAIEAHVSKLISAVNMERYRDTYAGSLSGGCKRRLSMAISLVGDPSLVIMDEPSCGVDPRSRRNLWKTLLNCIRGTKRGCLVTTHFIDEGESLCDRLAIIVNGRMLSIGTPLALKLSCGRGLIIDLKMSRNYNLMPEDADYEVHHNLVLFMRYLKEQLPSVEIADQFEDRVLLQFSQNTLDLFQRALNILLQAHKDGAIEDFSISSPTLEQVYFELAKTQLHGTNPFT</sequence>
<dbReference type="PANTHER" id="PTHR19229:SF36">
    <property type="entry name" value="ATP-BINDING CASSETTE SUB-FAMILY A MEMBER 2"/>
    <property type="match status" value="1"/>
</dbReference>
<evidence type="ECO:0000256" key="3">
    <source>
        <dbReference type="ARBA" id="ARBA00022448"/>
    </source>
</evidence>
<feature type="transmembrane region" description="Helical" evidence="10">
    <location>
        <begin position="75"/>
        <end position="96"/>
    </location>
</feature>
<organism evidence="12 13">
    <name type="scientific">Paragonimus heterotremus</name>
    <dbReference type="NCBI Taxonomy" id="100268"/>
    <lineage>
        <taxon>Eukaryota</taxon>
        <taxon>Metazoa</taxon>
        <taxon>Spiralia</taxon>
        <taxon>Lophotrochozoa</taxon>
        <taxon>Platyhelminthes</taxon>
        <taxon>Trematoda</taxon>
        <taxon>Digenea</taxon>
        <taxon>Plagiorchiida</taxon>
        <taxon>Troglotremata</taxon>
        <taxon>Troglotrematidae</taxon>
        <taxon>Paragonimus</taxon>
    </lineage>
</organism>
<evidence type="ECO:0000256" key="1">
    <source>
        <dbReference type="ARBA" id="ARBA00004141"/>
    </source>
</evidence>
<dbReference type="InterPro" id="IPR026082">
    <property type="entry name" value="ABCA"/>
</dbReference>
<evidence type="ECO:0000256" key="9">
    <source>
        <dbReference type="ARBA" id="ARBA00023136"/>
    </source>
</evidence>
<gene>
    <name evidence="12" type="ORF">PHET_04369</name>
</gene>
<evidence type="ECO:0000313" key="12">
    <source>
        <dbReference type="EMBL" id="KAF5401535.1"/>
    </source>
</evidence>
<comment type="caution">
    <text evidence="12">The sequence shown here is derived from an EMBL/GenBank/DDBJ whole genome shotgun (WGS) entry which is preliminary data.</text>
</comment>
<dbReference type="PROSITE" id="PS50893">
    <property type="entry name" value="ABC_TRANSPORTER_2"/>
    <property type="match status" value="1"/>
</dbReference>
<accession>A0A8J4SPV9</accession>
<keyword evidence="6" id="KW-0547">Nucleotide-binding</keyword>
<dbReference type="CDD" id="cd03263">
    <property type="entry name" value="ABC_subfamily_A"/>
    <property type="match status" value="1"/>
</dbReference>
<keyword evidence="9 10" id="KW-0472">Membrane</keyword>
<dbReference type="GO" id="GO:0005319">
    <property type="term" value="F:lipid transporter activity"/>
    <property type="evidence" value="ECO:0007669"/>
    <property type="project" value="TreeGrafter"/>
</dbReference>
<evidence type="ECO:0000256" key="10">
    <source>
        <dbReference type="SAM" id="Phobius"/>
    </source>
</evidence>
<dbReference type="FunFam" id="3.40.50.300:FF:000335">
    <property type="entry name" value="ATP binding cassette subfamily A member 5"/>
    <property type="match status" value="1"/>
</dbReference>
<keyword evidence="13" id="KW-1185">Reference proteome</keyword>
<name>A0A8J4SPV9_9TREM</name>
<evidence type="ECO:0000256" key="2">
    <source>
        <dbReference type="ARBA" id="ARBA00008869"/>
    </source>
</evidence>
<keyword evidence="8 10" id="KW-1133">Transmembrane helix</keyword>
<dbReference type="GO" id="GO:0005524">
    <property type="term" value="F:ATP binding"/>
    <property type="evidence" value="ECO:0007669"/>
    <property type="project" value="UniProtKB-KW"/>
</dbReference>
<feature type="domain" description="ABC transporter" evidence="11">
    <location>
        <begin position="327"/>
        <end position="562"/>
    </location>
</feature>
<evidence type="ECO:0000313" key="13">
    <source>
        <dbReference type="Proteomes" id="UP000748531"/>
    </source>
</evidence>
<feature type="transmembrane region" description="Helical" evidence="10">
    <location>
        <begin position="223"/>
        <end position="241"/>
    </location>
</feature>
<dbReference type="GO" id="GO:0016020">
    <property type="term" value="C:membrane"/>
    <property type="evidence" value="ECO:0007669"/>
    <property type="project" value="UniProtKB-SubCell"/>
</dbReference>
<keyword evidence="5" id="KW-0677">Repeat</keyword>
<evidence type="ECO:0000256" key="5">
    <source>
        <dbReference type="ARBA" id="ARBA00022737"/>
    </source>
</evidence>
<dbReference type="GO" id="GO:0016887">
    <property type="term" value="F:ATP hydrolysis activity"/>
    <property type="evidence" value="ECO:0007669"/>
    <property type="project" value="InterPro"/>
</dbReference>
<evidence type="ECO:0000256" key="7">
    <source>
        <dbReference type="ARBA" id="ARBA00022840"/>
    </source>
</evidence>
<proteinExistence type="inferred from homology"/>
<dbReference type="SUPFAM" id="SSF52540">
    <property type="entry name" value="P-loop containing nucleoside triphosphate hydrolases"/>
    <property type="match status" value="1"/>
</dbReference>
<dbReference type="InterPro" id="IPR003593">
    <property type="entry name" value="AAA+_ATPase"/>
</dbReference>
<evidence type="ECO:0000259" key="11">
    <source>
        <dbReference type="PROSITE" id="PS50893"/>
    </source>
</evidence>
<dbReference type="AlphaFoldDB" id="A0A8J4SPV9"/>
<comment type="similarity">
    <text evidence="2">Belongs to the ABC transporter superfamily. ABCA family.</text>
</comment>
<dbReference type="PANTHER" id="PTHR19229">
    <property type="entry name" value="ATP-BINDING CASSETTE TRANSPORTER SUBFAMILY A ABCA"/>
    <property type="match status" value="1"/>
</dbReference>
<dbReference type="EMBL" id="LUCH01002409">
    <property type="protein sequence ID" value="KAF5401535.1"/>
    <property type="molecule type" value="Genomic_DNA"/>
</dbReference>
<comment type="subcellular location">
    <subcellularLocation>
        <location evidence="1">Membrane</location>
        <topology evidence="1">Multi-pass membrane protein</topology>
    </subcellularLocation>
</comment>
<evidence type="ECO:0000256" key="8">
    <source>
        <dbReference type="ARBA" id="ARBA00022989"/>
    </source>
</evidence>
<protein>
    <recommendedName>
        <fullName evidence="11">ABC transporter domain-containing protein</fullName>
    </recommendedName>
</protein>
<reference evidence="12" key="1">
    <citation type="submission" date="2019-05" db="EMBL/GenBank/DDBJ databases">
        <title>Annotation for the trematode Paragonimus heterotremus.</title>
        <authorList>
            <person name="Choi Y.-J."/>
        </authorList>
    </citation>
    <scope>NUCLEOTIDE SEQUENCE</scope>
    <source>
        <strain evidence="12">LC</strain>
    </source>
</reference>
<dbReference type="InterPro" id="IPR003439">
    <property type="entry name" value="ABC_transporter-like_ATP-bd"/>
</dbReference>
<dbReference type="Pfam" id="PF00005">
    <property type="entry name" value="ABC_tran"/>
    <property type="match status" value="1"/>
</dbReference>
<dbReference type="SMART" id="SM00382">
    <property type="entry name" value="AAA"/>
    <property type="match status" value="1"/>
</dbReference>
<keyword evidence="3" id="KW-0813">Transport</keyword>
<keyword evidence="7" id="KW-0067">ATP-binding</keyword>
<dbReference type="OrthoDB" id="6265931at2759"/>